<dbReference type="Proteomes" id="UP001159405">
    <property type="component" value="Unassembled WGS sequence"/>
</dbReference>
<comment type="caution">
    <text evidence="13">The sequence shown here is derived from an EMBL/GenBank/DDBJ whole genome shotgun (WGS) entry which is preliminary data.</text>
</comment>
<dbReference type="InterPro" id="IPR002937">
    <property type="entry name" value="Amino_oxidase"/>
</dbReference>
<dbReference type="SUPFAM" id="SSF54373">
    <property type="entry name" value="FAD-linked reductases, C-terminal domain"/>
    <property type="match status" value="1"/>
</dbReference>
<dbReference type="PANTHER" id="PTHR42923:SF3">
    <property type="entry name" value="PROTOPORPHYRINOGEN OXIDASE"/>
    <property type="match status" value="1"/>
</dbReference>
<keyword evidence="7 11" id="KW-0560">Oxidoreductase</keyword>
<evidence type="ECO:0000256" key="1">
    <source>
        <dbReference type="ARBA" id="ARBA00002600"/>
    </source>
</evidence>
<keyword evidence="8 11" id="KW-0350">Heme biosynthesis</keyword>
<evidence type="ECO:0000256" key="4">
    <source>
        <dbReference type="ARBA" id="ARBA00012867"/>
    </source>
</evidence>
<evidence type="ECO:0000256" key="3">
    <source>
        <dbReference type="ARBA" id="ARBA00010551"/>
    </source>
</evidence>
<feature type="domain" description="Amine oxidase" evidence="12">
    <location>
        <begin position="22"/>
        <end position="486"/>
    </location>
</feature>
<evidence type="ECO:0000256" key="10">
    <source>
        <dbReference type="ARBA" id="ARBA00047554"/>
    </source>
</evidence>
<keyword evidence="9 11" id="KW-0627">Porphyrin biosynthesis</keyword>
<evidence type="ECO:0000256" key="2">
    <source>
        <dbReference type="ARBA" id="ARBA00005073"/>
    </source>
</evidence>
<dbReference type="InterPro" id="IPR036188">
    <property type="entry name" value="FAD/NAD-bd_sf"/>
</dbReference>
<reference evidence="13 14" key="1">
    <citation type="submission" date="2022-05" db="EMBL/GenBank/DDBJ databases">
        <authorList>
            <consortium name="Genoscope - CEA"/>
            <person name="William W."/>
        </authorList>
    </citation>
    <scope>NUCLEOTIDE SEQUENCE [LARGE SCALE GENOMIC DNA]</scope>
</reference>
<organism evidence="13 14">
    <name type="scientific">Porites lobata</name>
    <dbReference type="NCBI Taxonomy" id="104759"/>
    <lineage>
        <taxon>Eukaryota</taxon>
        <taxon>Metazoa</taxon>
        <taxon>Cnidaria</taxon>
        <taxon>Anthozoa</taxon>
        <taxon>Hexacorallia</taxon>
        <taxon>Scleractinia</taxon>
        <taxon>Fungiina</taxon>
        <taxon>Poritidae</taxon>
        <taxon>Porites</taxon>
    </lineage>
</organism>
<comment type="cofactor">
    <cofactor evidence="11">
        <name>FAD</name>
        <dbReference type="ChEBI" id="CHEBI:57692"/>
    </cofactor>
    <text evidence="11">Binds 1 FAD per subunit.</text>
</comment>
<proteinExistence type="inferred from homology"/>
<evidence type="ECO:0000256" key="11">
    <source>
        <dbReference type="RuleBase" id="RU367069"/>
    </source>
</evidence>
<evidence type="ECO:0000259" key="12">
    <source>
        <dbReference type="Pfam" id="PF01593"/>
    </source>
</evidence>
<evidence type="ECO:0000313" key="14">
    <source>
        <dbReference type="Proteomes" id="UP001159405"/>
    </source>
</evidence>
<accession>A0ABN8NHH3</accession>
<evidence type="ECO:0000256" key="7">
    <source>
        <dbReference type="ARBA" id="ARBA00023002"/>
    </source>
</evidence>
<keyword evidence="14" id="KW-1185">Reference proteome</keyword>
<dbReference type="EMBL" id="CALNXK010000018">
    <property type="protein sequence ID" value="CAH3105814.1"/>
    <property type="molecule type" value="Genomic_DNA"/>
</dbReference>
<comment type="function">
    <text evidence="1 11">Catalyzes the 6-electron oxidation of protoporphyrinogen-IX to form protoporphyrin-IX.</text>
</comment>
<evidence type="ECO:0000256" key="9">
    <source>
        <dbReference type="ARBA" id="ARBA00023244"/>
    </source>
</evidence>
<comment type="catalytic activity">
    <reaction evidence="10 11">
        <text>protoporphyrinogen IX + 3 O2 = protoporphyrin IX + 3 H2O2</text>
        <dbReference type="Rhea" id="RHEA:25576"/>
        <dbReference type="ChEBI" id="CHEBI:15379"/>
        <dbReference type="ChEBI" id="CHEBI:16240"/>
        <dbReference type="ChEBI" id="CHEBI:57306"/>
        <dbReference type="ChEBI" id="CHEBI:57307"/>
        <dbReference type="EC" id="1.3.3.4"/>
    </reaction>
</comment>
<dbReference type="Pfam" id="PF01593">
    <property type="entry name" value="Amino_oxidase"/>
    <property type="match status" value="1"/>
</dbReference>
<evidence type="ECO:0000256" key="5">
    <source>
        <dbReference type="ARBA" id="ARBA00022630"/>
    </source>
</evidence>
<dbReference type="PANTHER" id="PTHR42923">
    <property type="entry name" value="PROTOPORPHYRINOGEN OXIDASE"/>
    <property type="match status" value="1"/>
</dbReference>
<keyword evidence="6 11" id="KW-0274">FAD</keyword>
<dbReference type="EC" id="1.3.3.4" evidence="4 11"/>
<name>A0ABN8NHH3_9CNID</name>
<dbReference type="InterPro" id="IPR050464">
    <property type="entry name" value="Zeta_carotene_desat/Oxidored"/>
</dbReference>
<gene>
    <name evidence="13" type="ORF">PLOB_00013868</name>
</gene>
<dbReference type="InterPro" id="IPR004572">
    <property type="entry name" value="Protoporphyrinogen_oxidase"/>
</dbReference>
<evidence type="ECO:0000313" key="13">
    <source>
        <dbReference type="EMBL" id="CAH3105814.1"/>
    </source>
</evidence>
<sequence>MAAAVTKQKLSAAKFAVLGGGVSGLTAAYRLLNRVKDPSNIIVLESSNRVGGWVQSCVTEQGAVFELGPRSIRPVGKAGMATLKMVQDIGLEKRILAVPRSHPAAKSRFIYSRGKLHELPTGIMSLIKRQPLFSKSLLPLILREPFVGRKQDDVDESVYDFFKRRMSVEVAEYLSDPLCRGIFAGDTRLLSLKSCFPSVYQYENQHGSILKGAFLTKEAPDTSVLSPLATLAEKERWSTWSIEGGMQTVTDKLHDILKQQGVSVKMNAPCTSLSMTSDGKLTVHSVNDQITVDHVISCIPAQCLANIVPLDWKPLADELSNIHTTTVGVVNLEYEGSVVPVEGFGYLVPSSDETQVLGVIFDSCAFPENDRHHGGKTTRITVMMGGHWFNSLFGDPDSVDPNHLQNVAIETAEKTLGIRTKPTSCLTSILRDCITQYTLGHSDRIKNIFDFIESRKLPLTLIGASYNGVSVNDCIYNAQQAVDRILESRDEIPR</sequence>
<comment type="similarity">
    <text evidence="3 11">Belongs to the protoporphyrinogen/coproporphyrinogen oxidase family. Protoporphyrinogen oxidase subfamily.</text>
</comment>
<keyword evidence="5 11" id="KW-0285">Flavoprotein</keyword>
<comment type="subcellular location">
    <subcellularLocation>
        <location evidence="11">Mitochondrion inner membrane</location>
    </subcellularLocation>
</comment>
<dbReference type="NCBIfam" id="TIGR00562">
    <property type="entry name" value="proto_IX_ox"/>
    <property type="match status" value="1"/>
</dbReference>
<dbReference type="SUPFAM" id="SSF51905">
    <property type="entry name" value="FAD/NAD(P)-binding domain"/>
    <property type="match status" value="1"/>
</dbReference>
<evidence type="ECO:0000256" key="6">
    <source>
        <dbReference type="ARBA" id="ARBA00022827"/>
    </source>
</evidence>
<evidence type="ECO:0000256" key="8">
    <source>
        <dbReference type="ARBA" id="ARBA00023133"/>
    </source>
</evidence>
<comment type="pathway">
    <text evidence="2 11">Porphyrin-containing compound metabolism; protoporphyrin-IX biosynthesis; protoporphyrin-IX from protoporphyrinogen-IX: step 1/1.</text>
</comment>
<dbReference type="Gene3D" id="3.50.50.60">
    <property type="entry name" value="FAD/NAD(P)-binding domain"/>
    <property type="match status" value="1"/>
</dbReference>
<protein>
    <recommendedName>
        <fullName evidence="4 11">Protoporphyrinogen oxidase</fullName>
        <ecNumber evidence="4 11">1.3.3.4</ecNumber>
    </recommendedName>
</protein>